<dbReference type="PANTHER" id="PTHR43840">
    <property type="entry name" value="MITOCHONDRIAL METAL TRANSPORTER 1-RELATED"/>
    <property type="match status" value="1"/>
</dbReference>
<gene>
    <name evidence="10" type="ORF">U27_03469</name>
</gene>
<proteinExistence type="inferred from homology"/>
<dbReference type="Pfam" id="PF16916">
    <property type="entry name" value="ZT_dimer"/>
    <property type="match status" value="1"/>
</dbReference>
<evidence type="ECO:0000256" key="6">
    <source>
        <dbReference type="ARBA" id="ARBA00023136"/>
    </source>
</evidence>
<evidence type="ECO:0000313" key="10">
    <source>
        <dbReference type="EMBL" id="GAK56507.1"/>
    </source>
</evidence>
<feature type="transmembrane region" description="Helical" evidence="7">
    <location>
        <begin position="21"/>
        <end position="41"/>
    </location>
</feature>
<keyword evidence="5 7" id="KW-1133">Transmembrane helix</keyword>
<comment type="similarity">
    <text evidence="2">Belongs to the cation diffusion facilitator (CDF) transporter (TC 2.A.4) family.</text>
</comment>
<evidence type="ECO:0000256" key="1">
    <source>
        <dbReference type="ARBA" id="ARBA00004141"/>
    </source>
</evidence>
<dbReference type="SUPFAM" id="SSF161111">
    <property type="entry name" value="Cation efflux protein transmembrane domain-like"/>
    <property type="match status" value="1"/>
</dbReference>
<sequence length="292" mass="32321">MKTEKQRLGYIEGWVSSVLNVALFGLKLWIGMLSGSIAMIADAWHTLSDTLTSLVVLLGFWISGRPRDQEHPFGHGRAEVIASAVIGTLLAVVGMNFIKESYLQLRQHIPVDFTLTGILIFGLSIALKEGLAQFSIWAGRKVNSQALIADGWHHRSDAIASFLIVVGALFGEYFWWIDGVLGVFVSLLILYAAFDILRQASESLLGESIDPKLEQDIQHVITRIAPDTSGMHHPHVHRYGDHLEVTFHLKMNANYSLSQAHEVVSRIESELRATLNIEPTIHAEPLKANASA</sequence>
<dbReference type="InterPro" id="IPR036837">
    <property type="entry name" value="Cation_efflux_CTD_sf"/>
</dbReference>
<dbReference type="InterPro" id="IPR002524">
    <property type="entry name" value="Cation_efflux"/>
</dbReference>
<reference evidence="10" key="1">
    <citation type="journal article" date="2015" name="PeerJ">
        <title>First genomic representation of candidate bacterial phylum KSB3 points to enhanced environmental sensing as a trigger of wastewater bulking.</title>
        <authorList>
            <person name="Sekiguchi Y."/>
            <person name="Ohashi A."/>
            <person name="Parks D.H."/>
            <person name="Yamauchi T."/>
            <person name="Tyson G.W."/>
            <person name="Hugenholtz P."/>
        </authorList>
    </citation>
    <scope>NUCLEOTIDE SEQUENCE [LARGE SCALE GENOMIC DNA]</scope>
</reference>
<evidence type="ECO:0000313" key="11">
    <source>
        <dbReference type="Proteomes" id="UP000030661"/>
    </source>
</evidence>
<dbReference type="InterPro" id="IPR027469">
    <property type="entry name" value="Cation_efflux_TMD_sf"/>
</dbReference>
<evidence type="ECO:0000259" key="9">
    <source>
        <dbReference type="Pfam" id="PF16916"/>
    </source>
</evidence>
<dbReference type="InterPro" id="IPR058533">
    <property type="entry name" value="Cation_efflux_TM"/>
</dbReference>
<dbReference type="AlphaFoldDB" id="A0A081BW02"/>
<evidence type="ECO:0000256" key="4">
    <source>
        <dbReference type="ARBA" id="ARBA00022692"/>
    </source>
</evidence>
<dbReference type="Pfam" id="PF01545">
    <property type="entry name" value="Cation_efflux"/>
    <property type="match status" value="1"/>
</dbReference>
<dbReference type="PANTHER" id="PTHR43840:SF15">
    <property type="entry name" value="MITOCHONDRIAL METAL TRANSPORTER 1-RELATED"/>
    <property type="match status" value="1"/>
</dbReference>
<feature type="transmembrane region" description="Helical" evidence="7">
    <location>
        <begin position="80"/>
        <end position="98"/>
    </location>
</feature>
<dbReference type="InterPro" id="IPR027470">
    <property type="entry name" value="Cation_efflux_CTD"/>
</dbReference>
<name>A0A081BW02_VECG1</name>
<dbReference type="NCBIfam" id="TIGR01297">
    <property type="entry name" value="CDF"/>
    <property type="match status" value="1"/>
</dbReference>
<keyword evidence="11" id="KW-1185">Reference proteome</keyword>
<organism evidence="10">
    <name type="scientific">Vecturithrix granuli</name>
    <dbReference type="NCBI Taxonomy" id="1499967"/>
    <lineage>
        <taxon>Bacteria</taxon>
        <taxon>Candidatus Moduliflexota</taxon>
        <taxon>Candidatus Vecturitrichia</taxon>
        <taxon>Candidatus Vecturitrichales</taxon>
        <taxon>Candidatus Vecturitrichaceae</taxon>
        <taxon>Candidatus Vecturithrix</taxon>
    </lineage>
</organism>
<keyword evidence="6 7" id="KW-0472">Membrane</keyword>
<protein>
    <submittedName>
        <fullName evidence="10">Cation diffusion facilitator family transporter</fullName>
    </submittedName>
</protein>
<dbReference type="Gene3D" id="3.30.70.1350">
    <property type="entry name" value="Cation efflux protein, cytoplasmic domain"/>
    <property type="match status" value="1"/>
</dbReference>
<evidence type="ECO:0000256" key="3">
    <source>
        <dbReference type="ARBA" id="ARBA00022448"/>
    </source>
</evidence>
<keyword evidence="3" id="KW-0813">Transport</keyword>
<dbReference type="eggNOG" id="COG0053">
    <property type="taxonomic scope" value="Bacteria"/>
</dbReference>
<dbReference type="FunFam" id="1.20.1510.10:FF:000006">
    <property type="entry name" value="Divalent cation efflux transporter"/>
    <property type="match status" value="1"/>
</dbReference>
<dbReference type="Proteomes" id="UP000030661">
    <property type="component" value="Unassembled WGS sequence"/>
</dbReference>
<evidence type="ECO:0000256" key="7">
    <source>
        <dbReference type="SAM" id="Phobius"/>
    </source>
</evidence>
<evidence type="ECO:0000256" key="2">
    <source>
        <dbReference type="ARBA" id="ARBA00008114"/>
    </source>
</evidence>
<feature type="domain" description="Cation efflux protein transmembrane" evidence="8">
    <location>
        <begin position="14"/>
        <end position="205"/>
    </location>
</feature>
<dbReference type="InterPro" id="IPR050291">
    <property type="entry name" value="CDF_Transporter"/>
</dbReference>
<evidence type="ECO:0000259" key="8">
    <source>
        <dbReference type="Pfam" id="PF01545"/>
    </source>
</evidence>
<accession>A0A081BW02</accession>
<evidence type="ECO:0000256" key="5">
    <source>
        <dbReference type="ARBA" id="ARBA00022989"/>
    </source>
</evidence>
<dbReference type="GO" id="GO:0008324">
    <property type="term" value="F:monoatomic cation transmembrane transporter activity"/>
    <property type="evidence" value="ECO:0007669"/>
    <property type="project" value="InterPro"/>
</dbReference>
<dbReference type="Gene3D" id="1.20.1510.10">
    <property type="entry name" value="Cation efflux protein transmembrane domain"/>
    <property type="match status" value="1"/>
</dbReference>
<feature type="domain" description="Cation efflux protein cytoplasmic" evidence="9">
    <location>
        <begin position="210"/>
        <end position="285"/>
    </location>
</feature>
<dbReference type="EMBL" id="DF820464">
    <property type="protein sequence ID" value="GAK56507.1"/>
    <property type="molecule type" value="Genomic_DNA"/>
</dbReference>
<dbReference type="SUPFAM" id="SSF160240">
    <property type="entry name" value="Cation efflux protein cytoplasmic domain-like"/>
    <property type="match status" value="1"/>
</dbReference>
<keyword evidence="4 7" id="KW-0812">Transmembrane</keyword>
<feature type="transmembrane region" description="Helical" evidence="7">
    <location>
        <begin position="110"/>
        <end position="127"/>
    </location>
</feature>
<dbReference type="HOGENOM" id="CLU_013430_3_4_0"/>
<dbReference type="GO" id="GO:0016020">
    <property type="term" value="C:membrane"/>
    <property type="evidence" value="ECO:0007669"/>
    <property type="project" value="UniProtKB-SubCell"/>
</dbReference>
<comment type="subcellular location">
    <subcellularLocation>
        <location evidence="1">Membrane</location>
        <topology evidence="1">Multi-pass membrane protein</topology>
    </subcellularLocation>
</comment>
<dbReference type="STRING" id="1499967.U27_03469"/>